<dbReference type="KEGG" id="mcui:G8O30_15950"/>
<dbReference type="Proteomes" id="UP000593626">
    <property type="component" value="Chromosome"/>
</dbReference>
<reference evidence="1 3" key="1">
    <citation type="submission" date="2019-07" db="EMBL/GenBank/DDBJ databases">
        <title>Genome sequence of 2 isolates from Red Sea Mangroves.</title>
        <authorList>
            <person name="Sefrji F."/>
            <person name="Michoud G."/>
            <person name="Merlino G."/>
            <person name="Daffonchio D."/>
        </authorList>
    </citation>
    <scope>NUCLEOTIDE SEQUENCE [LARGE SCALE GENOMIC DNA]</scope>
    <source>
        <strain evidence="1 3">R1DC41</strain>
        <plasmid evidence="2 3">pBac41</plasmid>
    </source>
</reference>
<proteinExistence type="predicted"/>
<geneLocation type="plasmid" evidence="2 3">
    <name>pBac41</name>
</geneLocation>
<protein>
    <submittedName>
        <fullName evidence="1">Uncharacterized protein</fullName>
    </submittedName>
</protein>
<dbReference type="EMBL" id="CP049742">
    <property type="protein sequence ID" value="QPC47095.1"/>
    <property type="molecule type" value="Genomic_DNA"/>
</dbReference>
<accession>A0A7S8CBS6</accession>
<organism evidence="1 3">
    <name type="scientific">Mangrovibacillus cuniculi</name>
    <dbReference type="NCBI Taxonomy" id="2593652"/>
    <lineage>
        <taxon>Bacteria</taxon>
        <taxon>Bacillati</taxon>
        <taxon>Bacillota</taxon>
        <taxon>Bacilli</taxon>
        <taxon>Bacillales</taxon>
        <taxon>Bacillaceae</taxon>
        <taxon>Mangrovibacillus</taxon>
    </lineage>
</organism>
<dbReference type="KEGG" id="mcui:G8O30_09010"/>
<sequence length="87" mass="10159">MKIHLKLKLGIEGHRILRQGVFTVNIVSYKKDPEREAAITSYLWLKSIQREYSGRKIAIEQVLWDGADITNHVRQLKPVEMNNDLPF</sequence>
<dbReference type="AlphaFoldDB" id="A0A7S8CBS6"/>
<name>A0A7S8CBS6_9BACI</name>
<dbReference type="RefSeq" id="WP_239671763.1">
    <property type="nucleotide sequence ID" value="NZ_CP049742.1"/>
</dbReference>
<keyword evidence="3" id="KW-1185">Reference proteome</keyword>
<keyword evidence="2" id="KW-0614">Plasmid</keyword>
<evidence type="ECO:0000313" key="3">
    <source>
        <dbReference type="Proteomes" id="UP000593626"/>
    </source>
</evidence>
<gene>
    <name evidence="1" type="ORF">G8O30_09010</name>
    <name evidence="2" type="ORF">G8O30_15950</name>
</gene>
<dbReference type="EMBL" id="CP049743">
    <property type="protein sequence ID" value="QPC48498.1"/>
    <property type="molecule type" value="Genomic_DNA"/>
</dbReference>
<dbReference type="Proteomes" id="UP000593626">
    <property type="component" value="Plasmid pBac41"/>
</dbReference>
<evidence type="ECO:0000313" key="1">
    <source>
        <dbReference type="EMBL" id="QPC47095.1"/>
    </source>
</evidence>
<evidence type="ECO:0000313" key="2">
    <source>
        <dbReference type="EMBL" id="QPC48498.1"/>
    </source>
</evidence>